<sequence length="628" mass="72203">MITELVDYLDTKFRVREDIYIVPTVLKRCFHHLYNCYKHRVNFWYQFEETVGRYPDKNALIFPRKNTATNGFDLEIYTYKELYEVVLRLSHILVEEYGVCPDEIVAMDYANKPMFIFLWFALWNIGAKPAFLNFNVTKNPLIHCLKVVESSHFFVDVDVLPTVKDTLDELQEKSPSLSISVLNEDTLMQRLLDPESLGFRQADQRRNYMDNDYDIGALIYTSGTTGLPKSAIMSWRKAFMASSFFGHVMRISSDSVVFTAMPLYHSTAAMLGVLPAFGIGGCVVLAPKFSVSSFWTQAKVTGATHIQYVGEVCRYLMNSSVHPDEKNHHVKVAYGNGLRSDIWRQFKQRFNIEAVGEFYAATEAPFATTCFQTGNFGIGACRSYGKFVNSVLQFQHCILKIDPEDSTRLYRDKTGRCHVADFDEPGELVMKIFFPRNPKSTFQGYLNNKRETESKVARNVFHKNDAWYRSGDLLRMDKDGLLYFIDRLGDTFRWKSENVSTTEVENEVLQVKGVKQCCVVGAQVLNHEGRAGYCVIEKIEGLTTEKVLESVAHHIQTTLPSYARPVFVRFDNIPMTDNHKVSKKDFKDPQLPRNKCEEIVYYLNGKTKEYQSLTDEVWSQILDGNIRL</sequence>
<dbReference type="PANTHER" id="PTHR43107">
    <property type="entry name" value="LONG-CHAIN FATTY ACID TRANSPORT PROTEIN"/>
    <property type="match status" value="1"/>
</dbReference>
<dbReference type="OrthoDB" id="10253869at2759"/>
<evidence type="ECO:0000256" key="19">
    <source>
        <dbReference type="ARBA" id="ARBA00078285"/>
    </source>
</evidence>
<dbReference type="AlphaFoldDB" id="C4QXD6"/>
<dbReference type="PANTHER" id="PTHR43107:SF15">
    <property type="entry name" value="FATTY ACID TRANSPORT PROTEIN 3, ISOFORM A"/>
    <property type="match status" value="1"/>
</dbReference>
<evidence type="ECO:0000256" key="9">
    <source>
        <dbReference type="ARBA" id="ARBA00022692"/>
    </source>
</evidence>
<gene>
    <name evidence="22" type="ordered locus">PAS_chr1-4_0080</name>
</gene>
<name>C4QXD6_KOMPG</name>
<evidence type="ECO:0000256" key="13">
    <source>
        <dbReference type="ARBA" id="ARBA00023055"/>
    </source>
</evidence>
<dbReference type="InterPro" id="IPR042099">
    <property type="entry name" value="ANL_N_sf"/>
</dbReference>
<proteinExistence type="inferred from homology"/>
<keyword evidence="15" id="KW-0576">Peroxisome</keyword>
<evidence type="ECO:0000256" key="5">
    <source>
        <dbReference type="ARBA" id="ARBA00022448"/>
    </source>
</evidence>
<dbReference type="FunCoup" id="C4QXD6">
    <property type="interactions" value="134"/>
</dbReference>
<dbReference type="Gene3D" id="3.40.50.12780">
    <property type="entry name" value="N-terminal domain of ligase-like"/>
    <property type="match status" value="1"/>
</dbReference>
<dbReference type="GO" id="GO:0009898">
    <property type="term" value="C:cytoplasmic side of plasma membrane"/>
    <property type="evidence" value="ECO:0007669"/>
    <property type="project" value="EnsemblFungi"/>
</dbReference>
<dbReference type="RefSeq" id="XP_002490190.1">
    <property type="nucleotide sequence ID" value="XM_002490145.1"/>
</dbReference>
<keyword evidence="10" id="KW-0547">Nucleotide-binding</keyword>
<dbReference type="EMBL" id="FN392319">
    <property type="protein sequence ID" value="CAY67909.1"/>
    <property type="molecule type" value="Genomic_DNA"/>
</dbReference>
<feature type="domain" description="AMP-dependent synthetase/ligase" evidence="20">
    <location>
        <begin position="47"/>
        <end position="374"/>
    </location>
</feature>
<dbReference type="InterPro" id="IPR000873">
    <property type="entry name" value="AMP-dep_synth/lig_dom"/>
</dbReference>
<evidence type="ECO:0000313" key="23">
    <source>
        <dbReference type="Proteomes" id="UP000000314"/>
    </source>
</evidence>
<accession>C4QXD6</accession>
<evidence type="ECO:0000313" key="22">
    <source>
        <dbReference type="EMBL" id="CAY67909.1"/>
    </source>
</evidence>
<dbReference type="GO" id="GO:0005778">
    <property type="term" value="C:peroxisomal membrane"/>
    <property type="evidence" value="ECO:0007669"/>
    <property type="project" value="UniProtKB-SubCell"/>
</dbReference>
<dbReference type="GeneID" id="8197297"/>
<evidence type="ECO:0000256" key="14">
    <source>
        <dbReference type="ARBA" id="ARBA00023136"/>
    </source>
</evidence>
<dbReference type="InterPro" id="IPR025110">
    <property type="entry name" value="AMP-bd_C"/>
</dbReference>
<dbReference type="GO" id="GO:0005811">
    <property type="term" value="C:lipid droplet"/>
    <property type="evidence" value="ECO:0007669"/>
    <property type="project" value="UniProtKB-SubCell"/>
</dbReference>
<evidence type="ECO:0000256" key="10">
    <source>
        <dbReference type="ARBA" id="ARBA00022741"/>
    </source>
</evidence>
<evidence type="ECO:0000256" key="8">
    <source>
        <dbReference type="ARBA" id="ARBA00022677"/>
    </source>
</evidence>
<dbReference type="GO" id="GO:0005324">
    <property type="term" value="F:long-chain fatty acid transmembrane transporter activity"/>
    <property type="evidence" value="ECO:0007669"/>
    <property type="project" value="EnsemblFungi"/>
</dbReference>
<keyword evidence="12" id="KW-1133">Transmembrane helix</keyword>
<dbReference type="FunFam" id="3.40.50.12780:FF:000019">
    <property type="entry name" value="Long-chain fatty acid transporter"/>
    <property type="match status" value="1"/>
</dbReference>
<keyword evidence="7" id="KW-0436">Ligase</keyword>
<organism evidence="22 23">
    <name type="scientific">Komagataella phaffii (strain GS115 / ATCC 20864)</name>
    <name type="common">Yeast</name>
    <name type="synonym">Pichia pastoris</name>
    <dbReference type="NCBI Taxonomy" id="644223"/>
    <lineage>
        <taxon>Eukaryota</taxon>
        <taxon>Fungi</taxon>
        <taxon>Dikarya</taxon>
        <taxon>Ascomycota</taxon>
        <taxon>Saccharomycotina</taxon>
        <taxon>Pichiomycetes</taxon>
        <taxon>Pichiales</taxon>
        <taxon>Pichiaceae</taxon>
        <taxon>Komagataella</taxon>
    </lineage>
</organism>
<dbReference type="PROSITE" id="PS00455">
    <property type="entry name" value="AMP_BINDING"/>
    <property type="match status" value="1"/>
</dbReference>
<evidence type="ECO:0000256" key="11">
    <source>
        <dbReference type="ARBA" id="ARBA00022840"/>
    </source>
</evidence>
<evidence type="ECO:0000256" key="17">
    <source>
        <dbReference type="ARBA" id="ARBA00060276"/>
    </source>
</evidence>
<dbReference type="eggNOG" id="KOG1179">
    <property type="taxonomic scope" value="Eukaryota"/>
</dbReference>
<evidence type="ECO:0000256" key="16">
    <source>
        <dbReference type="ARBA" id="ARBA00051585"/>
    </source>
</evidence>
<evidence type="ECO:0000256" key="1">
    <source>
        <dbReference type="ARBA" id="ARBA00004502"/>
    </source>
</evidence>
<dbReference type="InterPro" id="IPR020845">
    <property type="entry name" value="AMP-binding_CS"/>
</dbReference>
<comment type="function">
    <text evidence="17">Acyl-CoA synthetase required for both the import of long chain fatty acids (LCFAs) (C14-C18) and the activation very long chain fatty acids (VLCFAs) (C20-C26) by esterification of the fatty acids into metabolically active CoA-thioesters for subsequent degradation or incorporation into phospholipids. The transport and fatty acyl-CoA synthetase activities are genetically separable and are thus independent activities. Esterifies VLCFAs in the peroxisome matrix. The VLCFAs are actively transported into peroxisomes by a PXA1-PXA2 heterodimeric transporter in the peroxisomal membrane.</text>
</comment>
<evidence type="ECO:0000259" key="20">
    <source>
        <dbReference type="Pfam" id="PF00501"/>
    </source>
</evidence>
<evidence type="ECO:0000256" key="2">
    <source>
        <dbReference type="ARBA" id="ARBA00004585"/>
    </source>
</evidence>
<keyword evidence="8" id="KW-0551">Lipid droplet</keyword>
<evidence type="ECO:0000256" key="6">
    <source>
        <dbReference type="ARBA" id="ARBA00022475"/>
    </source>
</evidence>
<dbReference type="Pfam" id="PF13193">
    <property type="entry name" value="AMP-binding_C"/>
    <property type="match status" value="1"/>
</dbReference>
<dbReference type="GO" id="GO:0031957">
    <property type="term" value="F:very long-chain fatty acid-CoA ligase activity"/>
    <property type="evidence" value="ECO:0007669"/>
    <property type="project" value="EnsemblFungi"/>
</dbReference>
<evidence type="ECO:0000256" key="18">
    <source>
        <dbReference type="ARBA" id="ARBA00068795"/>
    </source>
</evidence>
<evidence type="ECO:0000256" key="3">
    <source>
        <dbReference type="ARBA" id="ARBA00004651"/>
    </source>
</evidence>
<dbReference type="KEGG" id="ppa:PAS_chr1-4_0080"/>
<keyword evidence="23" id="KW-1185">Reference proteome</keyword>
<evidence type="ECO:0000259" key="21">
    <source>
        <dbReference type="Pfam" id="PF13193"/>
    </source>
</evidence>
<evidence type="ECO:0000256" key="12">
    <source>
        <dbReference type="ARBA" id="ARBA00022989"/>
    </source>
</evidence>
<protein>
    <recommendedName>
        <fullName evidence="18">Very long-chain fatty acid transport protein</fullName>
    </recommendedName>
    <alternativeName>
        <fullName evidence="19">Very-long-chain acyl-CoA synthetase</fullName>
    </alternativeName>
</protein>
<dbReference type="InParanoid" id="C4QXD6"/>
<keyword evidence="5" id="KW-0813">Transport</keyword>
<dbReference type="Gene3D" id="3.30.300.30">
    <property type="match status" value="1"/>
</dbReference>
<keyword evidence="6" id="KW-1003">Cell membrane</keyword>
<keyword evidence="13" id="KW-0445">Lipid transport</keyword>
<reference evidence="22 23" key="1">
    <citation type="journal article" date="2009" name="Nat. Biotechnol.">
        <title>Genome sequence of the recombinant protein production host Pichia pastoris.</title>
        <authorList>
            <person name="De Schutter K."/>
            <person name="Lin Y.C."/>
            <person name="Tiels P."/>
            <person name="Van Hecke A."/>
            <person name="Glinka S."/>
            <person name="Weber-Lehmann J."/>
            <person name="Rouze P."/>
            <person name="Van de Peer Y."/>
            <person name="Callewaert N."/>
        </authorList>
    </citation>
    <scope>NUCLEOTIDE SEQUENCE [LARGE SCALE GENOMIC DNA]</scope>
    <source>
        <strain evidence="23">GS115 / ATCC 20864</strain>
    </source>
</reference>
<comment type="subcellular location">
    <subcellularLocation>
        <location evidence="3">Cell membrane</location>
        <topology evidence="3">Multi-pass membrane protein</topology>
    </subcellularLocation>
    <subcellularLocation>
        <location evidence="1">Lipid droplet</location>
    </subcellularLocation>
    <subcellularLocation>
        <location evidence="2">Peroxisome membrane</location>
        <topology evidence="2">Multi-pass membrane protein</topology>
    </subcellularLocation>
</comment>
<dbReference type="SMR" id="C4QXD6"/>
<dbReference type="Proteomes" id="UP000000314">
    <property type="component" value="Chromosome 1"/>
</dbReference>
<dbReference type="OMA" id="VWRQFLD"/>
<dbReference type="InterPro" id="IPR045851">
    <property type="entry name" value="AMP-bd_C_sf"/>
</dbReference>
<dbReference type="GO" id="GO:0005783">
    <property type="term" value="C:endoplasmic reticulum"/>
    <property type="evidence" value="ECO:0007669"/>
    <property type="project" value="EnsemblFungi"/>
</dbReference>
<dbReference type="HOGENOM" id="CLU_000022_46_3_1"/>
<dbReference type="SUPFAM" id="SSF56801">
    <property type="entry name" value="Acetyl-CoA synthetase-like"/>
    <property type="match status" value="1"/>
</dbReference>
<evidence type="ECO:0000256" key="7">
    <source>
        <dbReference type="ARBA" id="ARBA00022598"/>
    </source>
</evidence>
<dbReference type="Pfam" id="PF00501">
    <property type="entry name" value="AMP-binding"/>
    <property type="match status" value="1"/>
</dbReference>
<dbReference type="FunFam" id="3.30.300.30:FF:000020">
    <property type="entry name" value="Long-chain fatty acid transporter"/>
    <property type="match status" value="1"/>
</dbReference>
<dbReference type="GO" id="GO:0005524">
    <property type="term" value="F:ATP binding"/>
    <property type="evidence" value="ECO:0007669"/>
    <property type="project" value="UniProtKB-KW"/>
</dbReference>
<keyword evidence="9" id="KW-0812">Transmembrane</keyword>
<dbReference type="GO" id="GO:0004467">
    <property type="term" value="F:long-chain fatty acid-CoA ligase activity"/>
    <property type="evidence" value="ECO:0007669"/>
    <property type="project" value="TreeGrafter"/>
</dbReference>
<evidence type="ECO:0000256" key="4">
    <source>
        <dbReference type="ARBA" id="ARBA00006432"/>
    </source>
</evidence>
<keyword evidence="11" id="KW-0067">ATP-binding</keyword>
<dbReference type="STRING" id="644223.C4QXD6"/>
<comment type="catalytic activity">
    <reaction evidence="16">
        <text>a very long-chain fatty acid + ATP + CoA = a very long-chain fatty acyl-CoA + AMP + diphosphate</text>
        <dbReference type="Rhea" id="RHEA:54536"/>
        <dbReference type="ChEBI" id="CHEBI:30616"/>
        <dbReference type="ChEBI" id="CHEBI:33019"/>
        <dbReference type="ChEBI" id="CHEBI:57287"/>
        <dbReference type="ChEBI" id="CHEBI:58950"/>
        <dbReference type="ChEBI" id="CHEBI:138261"/>
        <dbReference type="ChEBI" id="CHEBI:456215"/>
    </reaction>
</comment>
<feature type="domain" description="AMP-binding enzyme C-terminal" evidence="21">
    <location>
        <begin position="503"/>
        <end position="580"/>
    </location>
</feature>
<keyword evidence="14" id="KW-0472">Membrane</keyword>
<dbReference type="GO" id="GO:0000038">
    <property type="term" value="P:very long-chain fatty acid metabolic process"/>
    <property type="evidence" value="ECO:0007669"/>
    <property type="project" value="EnsemblFungi"/>
</dbReference>
<comment type="similarity">
    <text evidence="4">Belongs to the ATP-dependent AMP-binding enzyme family.</text>
</comment>
<dbReference type="GO" id="GO:0006515">
    <property type="term" value="P:protein quality control for misfolded or incompletely synthesized proteins"/>
    <property type="evidence" value="ECO:0007669"/>
    <property type="project" value="EnsemblFungi"/>
</dbReference>
<dbReference type="GO" id="GO:0044539">
    <property type="term" value="P:long-chain fatty acid import into cell"/>
    <property type="evidence" value="ECO:0007669"/>
    <property type="project" value="EnsemblFungi"/>
</dbReference>
<evidence type="ECO:0000256" key="15">
    <source>
        <dbReference type="ARBA" id="ARBA00023140"/>
    </source>
</evidence>